<dbReference type="SUPFAM" id="SSF52540">
    <property type="entry name" value="P-loop containing nucleoside triphosphate hydrolases"/>
    <property type="match status" value="1"/>
</dbReference>
<comment type="similarity">
    <text evidence="1">Belongs to the HerA family.</text>
</comment>
<comment type="catalytic activity">
    <reaction evidence="2">
        <text>Couples ATP hydrolysis with the unwinding of duplex DNA by translocating in the 3'-5' direction.</text>
        <dbReference type="EC" id="5.6.2.4"/>
    </reaction>
</comment>
<dbReference type="InterPro" id="IPR027417">
    <property type="entry name" value="P-loop_NTPase"/>
</dbReference>
<comment type="catalytic activity">
    <reaction evidence="4">
        <text>ATP + H2O = ADP + phosphate + H(+)</text>
        <dbReference type="Rhea" id="RHEA:13065"/>
        <dbReference type="ChEBI" id="CHEBI:15377"/>
        <dbReference type="ChEBI" id="CHEBI:15378"/>
        <dbReference type="ChEBI" id="CHEBI:30616"/>
        <dbReference type="ChEBI" id="CHEBI:43474"/>
        <dbReference type="ChEBI" id="CHEBI:456216"/>
        <dbReference type="EC" id="5.6.2.4"/>
    </reaction>
</comment>
<dbReference type="KEGG" id="csty:KN1_28100"/>
<dbReference type="EMBL" id="AP024597">
    <property type="protein sequence ID" value="BCU71513.1"/>
    <property type="molecule type" value="Genomic_DNA"/>
</dbReference>
<proteinExistence type="inferred from homology"/>
<comment type="catalytic activity">
    <reaction evidence="3">
        <text>ATP + H2O = ADP + phosphate + H(+)</text>
        <dbReference type="Rhea" id="RHEA:13065"/>
        <dbReference type="ChEBI" id="CHEBI:15377"/>
        <dbReference type="ChEBI" id="CHEBI:15378"/>
        <dbReference type="ChEBI" id="CHEBI:30616"/>
        <dbReference type="ChEBI" id="CHEBI:43474"/>
        <dbReference type="ChEBI" id="CHEBI:456216"/>
        <dbReference type="EC" id="5.6.2.3"/>
    </reaction>
</comment>
<evidence type="ECO:0000313" key="7">
    <source>
        <dbReference type="Proteomes" id="UP000825123"/>
    </source>
</evidence>
<dbReference type="Proteomes" id="UP000825123">
    <property type="component" value="Chromosome"/>
</dbReference>
<evidence type="ECO:0000256" key="4">
    <source>
        <dbReference type="ARBA" id="ARBA00048988"/>
    </source>
</evidence>
<dbReference type="GO" id="GO:0043138">
    <property type="term" value="F:3'-5' DNA helicase activity"/>
    <property type="evidence" value="ECO:0007669"/>
    <property type="project" value="UniProtKB-EC"/>
</dbReference>
<evidence type="ECO:0000313" key="6">
    <source>
        <dbReference type="EMBL" id="BCU71513.1"/>
    </source>
</evidence>
<gene>
    <name evidence="6" type="ORF">KN1_28100</name>
</gene>
<dbReference type="PANTHER" id="PTHR42957">
    <property type="entry name" value="HELICASE MJ1565-RELATED"/>
    <property type="match status" value="1"/>
</dbReference>
<dbReference type="GO" id="GO:0043139">
    <property type="term" value="F:5'-3' DNA helicase activity"/>
    <property type="evidence" value="ECO:0007669"/>
    <property type="project" value="UniProtKB-EC"/>
</dbReference>
<dbReference type="RefSeq" id="WP_221288291.1">
    <property type="nucleotide sequence ID" value="NZ_AP024597.1"/>
</dbReference>
<dbReference type="InterPro" id="IPR008571">
    <property type="entry name" value="HerA-like"/>
</dbReference>
<sequence length="546" mass="61673">MSNSDIIGIVLEGGTPNIVKALIRADYDVKIGEFLIIRDREGKAGLVQVEHFEYGNDFYTESLGIVKSLVDSEVIASILDKSTYLSVSLRVIKDNNARVQMPGNTVMKFPRTKGVNGTDQKKYLELLYEGKLDDPRYVKYGRIINTDIPLLLNVNALPMHMGIFGETGSGKSYNMRYLIDVFSNLEFNGKFYAIPMVVIDANGDYIDLATLSIKREYLNRNSSRGFIRRYTFTDLRNAHRFRLDLNLFTPSDIAYMVITAKYRDAEVGQASLQMNLLELALNELKDEDFNSLFTEENFSTLQEKVSEIVEDRKDELGFTKNTQRALQSALQTFRNKVSQFDLIADGEETFNYDTLEELFFKQGLAIVDFSADGAPGMDILTKQIIVGYIARLMLNYLIKKKMNNEKRVISLVIEEAQNYIPSDNYPVNAHLTKDVLATLATQGRKFGASLVLISQRPAFIDKVVLSMLNSFIFHRVYHEDVRYIQSVTGGISEYLAKELVSLPRGQAIVTGLINPLEIPVRVHIEKKSELESDIGSEGDLLEVLTG</sequence>
<dbReference type="GeneID" id="66164526"/>
<organism evidence="6 7">
    <name type="scientific">Stygiolobus caldivivus</name>
    <dbReference type="NCBI Taxonomy" id="2824673"/>
    <lineage>
        <taxon>Archaea</taxon>
        <taxon>Thermoproteota</taxon>
        <taxon>Thermoprotei</taxon>
        <taxon>Sulfolobales</taxon>
        <taxon>Sulfolobaceae</taxon>
        <taxon>Stygiolobus</taxon>
    </lineage>
</organism>
<protein>
    <submittedName>
        <fullName evidence="6">ATPase</fullName>
    </submittedName>
</protein>
<dbReference type="Gene3D" id="3.40.50.300">
    <property type="entry name" value="P-loop containing nucleotide triphosphate hydrolases"/>
    <property type="match status" value="2"/>
</dbReference>
<evidence type="ECO:0000256" key="1">
    <source>
        <dbReference type="ARBA" id="ARBA00007816"/>
    </source>
</evidence>
<name>A0A8D5U9U2_9CREN</name>
<keyword evidence="7" id="KW-1185">Reference proteome</keyword>
<feature type="domain" description="Helicase HerA central" evidence="5">
    <location>
        <begin position="138"/>
        <end position="392"/>
    </location>
</feature>
<evidence type="ECO:0000256" key="2">
    <source>
        <dbReference type="ARBA" id="ARBA00034617"/>
    </source>
</evidence>
<dbReference type="Pfam" id="PF01935">
    <property type="entry name" value="DUF87"/>
    <property type="match status" value="1"/>
</dbReference>
<dbReference type="PANTHER" id="PTHR42957:SF2">
    <property type="entry name" value="HELICASE HERA CENTRAL DOMAIN-CONTAINING PROTEIN"/>
    <property type="match status" value="1"/>
</dbReference>
<accession>A0A8D5U9U2</accession>
<dbReference type="InterPro" id="IPR002789">
    <property type="entry name" value="HerA_central"/>
</dbReference>
<evidence type="ECO:0000256" key="3">
    <source>
        <dbReference type="ARBA" id="ARBA00048954"/>
    </source>
</evidence>
<dbReference type="AlphaFoldDB" id="A0A8D5U9U2"/>
<evidence type="ECO:0000259" key="5">
    <source>
        <dbReference type="Pfam" id="PF01935"/>
    </source>
</evidence>
<reference evidence="6 7" key="1">
    <citation type="submission" date="2021-04" db="EMBL/GenBank/DDBJ databases">
        <title>Complete genome sequence of Stygiolobus sp. KN-1.</title>
        <authorList>
            <person name="Nakamura K."/>
            <person name="Sakai H."/>
            <person name="Kurosawa N."/>
        </authorList>
    </citation>
    <scope>NUCLEOTIDE SEQUENCE [LARGE SCALE GENOMIC DNA]</scope>
    <source>
        <strain evidence="6 7">KN-1</strain>
    </source>
</reference>